<dbReference type="AlphaFoldDB" id="A0A0D0GFT1"/>
<dbReference type="Pfam" id="PF14092">
    <property type="entry name" value="DUF4270"/>
    <property type="match status" value="1"/>
</dbReference>
<accession>A0A0D0GFT1</accession>
<protein>
    <recommendedName>
        <fullName evidence="4">DUF4270 domain-containing protein</fullName>
    </recommendedName>
</protein>
<evidence type="ECO:0008006" key="4">
    <source>
        <dbReference type="Google" id="ProtNLM"/>
    </source>
</evidence>
<dbReference type="EMBL" id="JXRA01000120">
    <property type="protein sequence ID" value="KIO74990.1"/>
    <property type="molecule type" value="Genomic_DNA"/>
</dbReference>
<evidence type="ECO:0000256" key="1">
    <source>
        <dbReference type="SAM" id="SignalP"/>
    </source>
</evidence>
<dbReference type="STRING" id="1503925.TH53_23370"/>
<dbReference type="InterPro" id="IPR025366">
    <property type="entry name" value="DUF4270"/>
</dbReference>
<keyword evidence="1" id="KW-0732">Signal</keyword>
<proteinExistence type="predicted"/>
<dbReference type="OrthoDB" id="1466062at2"/>
<dbReference type="RefSeq" id="WP_041886239.1">
    <property type="nucleotide sequence ID" value="NZ_CP157278.1"/>
</dbReference>
<keyword evidence="3" id="KW-1185">Reference proteome</keyword>
<name>A0A0D0GFT1_9SPHI</name>
<comment type="caution">
    <text evidence="2">The sequence shown here is derived from an EMBL/GenBank/DDBJ whole genome shotgun (WGS) entry which is preliminary data.</text>
</comment>
<organism evidence="2 3">
    <name type="scientific">Pedobacter lusitanus</name>
    <dbReference type="NCBI Taxonomy" id="1503925"/>
    <lineage>
        <taxon>Bacteria</taxon>
        <taxon>Pseudomonadati</taxon>
        <taxon>Bacteroidota</taxon>
        <taxon>Sphingobacteriia</taxon>
        <taxon>Sphingobacteriales</taxon>
        <taxon>Sphingobacteriaceae</taxon>
        <taxon>Pedobacter</taxon>
    </lineage>
</organism>
<reference evidence="2 3" key="1">
    <citation type="submission" date="2015-01" db="EMBL/GenBank/DDBJ databases">
        <title>Draft genome sequence of Pedobacter sp. NL19 isolated from sludge of an effluent treatment pond in an abandoned uranium mine.</title>
        <authorList>
            <person name="Santos T."/>
            <person name="Caetano T."/>
            <person name="Covas C."/>
            <person name="Cruz A."/>
            <person name="Mendo S."/>
        </authorList>
    </citation>
    <scope>NUCLEOTIDE SEQUENCE [LARGE SCALE GENOMIC DNA]</scope>
    <source>
        <strain evidence="2 3">NL19</strain>
    </source>
</reference>
<feature type="signal peptide" evidence="1">
    <location>
        <begin position="1"/>
        <end position="21"/>
    </location>
</feature>
<feature type="chain" id="PRO_5002222468" description="DUF4270 domain-containing protein" evidence="1">
    <location>
        <begin position="22"/>
        <end position="495"/>
    </location>
</feature>
<dbReference type="PROSITE" id="PS51257">
    <property type="entry name" value="PROKAR_LIPOPROTEIN"/>
    <property type="match status" value="1"/>
</dbReference>
<sequence length="495" mass="52814">MKFSKLDLLTLLISLFLFSSCKDSSTIGLDVDPANRIDGILLDTVTVTSRTVADEPVTTYFSATQTSAAGLSRYPLGQMTDAIFGSTTASLAMSLGLPSNTGFNDFGKNATVDSAVLVLPYQITPATAASTAAGVSLFSPLYGDSTAAFNINVSQLDANLYTQSKFMSNTAYAASTPLGSLLALAKPTTPFKVRTIVTGGPDTLIAVVPQLRIKLTPSMIQSKIAALDSATLSTVANLNASFKGLKVTAAAASGKPGGIMFIDFRSTSANLEVYYRRPNKTTPANTDTAVVRFPVNVGSAPVAATVNHDYTNTPIAAQIKTPADYPVTYLQAMSGVRNKITFPYLKNLKASLGTKIVINKAELVVDISDPADSIPFKIPPRLALYRLDIAQQRQNIPDNNPASQTNPSGDPRAVLPFGGYYDKTKKSYTFVITNYIQDLVDGKTVDYGTYLAPTSASEFNVFPYPTSAGRAVIGSFNNPSNTKIRLNIYYIKNPN</sequence>
<dbReference type="Proteomes" id="UP000032049">
    <property type="component" value="Unassembled WGS sequence"/>
</dbReference>
<gene>
    <name evidence="2" type="ORF">TH53_23370</name>
</gene>
<evidence type="ECO:0000313" key="3">
    <source>
        <dbReference type="Proteomes" id="UP000032049"/>
    </source>
</evidence>
<evidence type="ECO:0000313" key="2">
    <source>
        <dbReference type="EMBL" id="KIO74990.1"/>
    </source>
</evidence>